<dbReference type="Proteomes" id="UP000631114">
    <property type="component" value="Unassembled WGS sequence"/>
</dbReference>
<keyword evidence="2" id="KW-0210">Decarboxylase</keyword>
<dbReference type="PANTHER" id="PTHR46101">
    <property type="match status" value="1"/>
</dbReference>
<evidence type="ECO:0000256" key="2">
    <source>
        <dbReference type="ARBA" id="ARBA00022793"/>
    </source>
</evidence>
<protein>
    <submittedName>
        <fullName evidence="4">Uncharacterized protein</fullName>
    </submittedName>
</protein>
<comment type="caution">
    <text evidence="4">The sequence shown here is derived from an EMBL/GenBank/DDBJ whole genome shotgun (WGS) entry which is preliminary data.</text>
</comment>
<name>A0A835IFJ7_9MAGN</name>
<feature type="region of interest" description="Disordered" evidence="3">
    <location>
        <begin position="292"/>
        <end position="332"/>
    </location>
</feature>
<reference evidence="4 5" key="1">
    <citation type="submission" date="2020-10" db="EMBL/GenBank/DDBJ databases">
        <title>The Coptis chinensis genome and diversification of protoberbering-type alkaloids.</title>
        <authorList>
            <person name="Wang B."/>
            <person name="Shu S."/>
            <person name="Song C."/>
            <person name="Liu Y."/>
        </authorList>
    </citation>
    <scope>NUCLEOTIDE SEQUENCE [LARGE SCALE GENOMIC DNA]</scope>
    <source>
        <strain evidence="4">HL-2020</strain>
        <tissue evidence="4">Leaf</tissue>
    </source>
</reference>
<accession>A0A835IFJ7</accession>
<dbReference type="InterPro" id="IPR051151">
    <property type="entry name" value="Group_II_Decarboxylase"/>
</dbReference>
<gene>
    <name evidence="4" type="ORF">IFM89_032838</name>
</gene>
<evidence type="ECO:0000313" key="4">
    <source>
        <dbReference type="EMBL" id="KAF9616876.1"/>
    </source>
</evidence>
<feature type="compositionally biased region" description="Polar residues" evidence="3">
    <location>
        <begin position="296"/>
        <end position="307"/>
    </location>
</feature>
<evidence type="ECO:0000313" key="5">
    <source>
        <dbReference type="Proteomes" id="UP000631114"/>
    </source>
</evidence>
<dbReference type="Gene3D" id="3.40.640.10">
    <property type="entry name" value="Type I PLP-dependent aspartate aminotransferase-like (Major domain)"/>
    <property type="match status" value="1"/>
</dbReference>
<evidence type="ECO:0000256" key="3">
    <source>
        <dbReference type="SAM" id="MobiDB-lite"/>
    </source>
</evidence>
<dbReference type="EMBL" id="JADFTS010000003">
    <property type="protein sequence ID" value="KAF9616876.1"/>
    <property type="molecule type" value="Genomic_DNA"/>
</dbReference>
<organism evidence="4 5">
    <name type="scientific">Coptis chinensis</name>
    <dbReference type="NCBI Taxonomy" id="261450"/>
    <lineage>
        <taxon>Eukaryota</taxon>
        <taxon>Viridiplantae</taxon>
        <taxon>Streptophyta</taxon>
        <taxon>Embryophyta</taxon>
        <taxon>Tracheophyta</taxon>
        <taxon>Spermatophyta</taxon>
        <taxon>Magnoliopsida</taxon>
        <taxon>Ranunculales</taxon>
        <taxon>Ranunculaceae</taxon>
        <taxon>Coptidoideae</taxon>
        <taxon>Coptis</taxon>
    </lineage>
</organism>
<sequence length="613" mass="67641">MLPKEFGIAPNYYLTIIIAAIIIEDENQGEEEVGQFEVGVLDWFARLWELEKDEYWGYITNCGIEGNLHGILVGAPKVSFKKPIGSDEFSVEKSGRQWDFDWFDMAKVHLEPTLPRSVIVPEYELTKDWEPGSMEFLFTYIGLIANVSDKCYKCDNEAALPNSNVDETVKNPKVSESAQGDVILLERWVEGAWGSFDSFPMGYLVYEGIKDGVETLHGQLEEKSDRSWLYDVLDAIVDNSPTFIKRRETREYVESEEEVELEGVRTRQKKVPPVGKSTVVLEGVSTRQKKVAAVGKSTSNKGVSVTQTRKRRATEEGSSKSVKEGNHTKAPLKKKACLATSGREDNVVLLQPTTDEDVDMSIGQNDVGLVDLGTSSDEGDDTSFSEDKVVGFESGTATEPELGAMSYDEDNVMEVEPGKAIDTDEVNSEESEYVCEIESEVEKKKAAPQASAQTTSAKKTCLATGGREVIATSGKEVIEGDQDPLKKEPISRRRKLHVTRVGTQLRRSTRLIGSDDVVLLKPVTDEYVDMYVGQANASLVQDNMVGYEHGTGTEPSLAAMLYVEDIADEVDSEESEYICEIEFEGEKKKAAPQSSAQTASAKKACLALAGERS</sequence>
<dbReference type="InterPro" id="IPR015421">
    <property type="entry name" value="PyrdxlP-dep_Trfase_major"/>
</dbReference>
<dbReference type="PANTHER" id="PTHR46101:SF2">
    <property type="entry name" value="SERINE DECARBOXYLASE"/>
    <property type="match status" value="1"/>
</dbReference>
<keyword evidence="5" id="KW-1185">Reference proteome</keyword>
<comment type="similarity">
    <text evidence="1">Belongs to the group II decarboxylase family.</text>
</comment>
<dbReference type="AlphaFoldDB" id="A0A835IFJ7"/>
<keyword evidence="2" id="KW-0456">Lyase</keyword>
<dbReference type="GO" id="GO:0016831">
    <property type="term" value="F:carboxy-lyase activity"/>
    <property type="evidence" value="ECO:0007669"/>
    <property type="project" value="UniProtKB-KW"/>
</dbReference>
<feature type="compositionally biased region" description="Basic and acidic residues" evidence="3">
    <location>
        <begin position="313"/>
        <end position="327"/>
    </location>
</feature>
<proteinExistence type="inferred from homology"/>
<evidence type="ECO:0000256" key="1">
    <source>
        <dbReference type="ARBA" id="ARBA00009533"/>
    </source>
</evidence>